<keyword evidence="1" id="KW-0812">Transmembrane</keyword>
<keyword evidence="1" id="KW-1133">Transmembrane helix</keyword>
<feature type="transmembrane region" description="Helical" evidence="1">
    <location>
        <begin position="47"/>
        <end position="68"/>
    </location>
</feature>
<evidence type="ECO:0000313" key="3">
    <source>
        <dbReference type="Proteomes" id="UP000007322"/>
    </source>
</evidence>
<gene>
    <name evidence="2" type="ORF">MYCTH_94693</name>
</gene>
<dbReference type="InParanoid" id="G2QFW9"/>
<dbReference type="RefSeq" id="XP_003664528.1">
    <property type="nucleotide sequence ID" value="XM_003664480.1"/>
</dbReference>
<dbReference type="EMBL" id="CP003005">
    <property type="protein sequence ID" value="AEO59283.1"/>
    <property type="molecule type" value="Genomic_DNA"/>
</dbReference>
<evidence type="ECO:0000313" key="2">
    <source>
        <dbReference type="EMBL" id="AEO59283.1"/>
    </source>
</evidence>
<proteinExistence type="predicted"/>
<dbReference type="AlphaFoldDB" id="G2QFW9"/>
<feature type="transmembrane region" description="Helical" evidence="1">
    <location>
        <begin position="120"/>
        <end position="144"/>
    </location>
</feature>
<keyword evidence="3" id="KW-1185">Reference proteome</keyword>
<name>G2QFW9_THET4</name>
<dbReference type="KEGG" id="mtm:MYCTH_94693"/>
<protein>
    <submittedName>
        <fullName evidence="2">Uncharacterized protein</fullName>
    </submittedName>
</protein>
<keyword evidence="1" id="KW-0472">Membrane</keyword>
<dbReference type="GeneID" id="11514549"/>
<organism evidence="2 3">
    <name type="scientific">Thermothelomyces thermophilus (strain ATCC 42464 / BCRC 31852 / DSM 1799)</name>
    <name type="common">Sporotrichum thermophile</name>
    <dbReference type="NCBI Taxonomy" id="573729"/>
    <lineage>
        <taxon>Eukaryota</taxon>
        <taxon>Fungi</taxon>
        <taxon>Dikarya</taxon>
        <taxon>Ascomycota</taxon>
        <taxon>Pezizomycotina</taxon>
        <taxon>Sordariomycetes</taxon>
        <taxon>Sordariomycetidae</taxon>
        <taxon>Sordariales</taxon>
        <taxon>Chaetomiaceae</taxon>
        <taxon>Thermothelomyces</taxon>
    </lineage>
</organism>
<dbReference type="Proteomes" id="UP000007322">
    <property type="component" value="Chromosome 4"/>
</dbReference>
<dbReference type="VEuPathDB" id="FungiDB:MYCTH_94693"/>
<dbReference type="HOGENOM" id="CLU_1321700_0_0_1"/>
<reference evidence="2 3" key="1">
    <citation type="journal article" date="2011" name="Nat. Biotechnol.">
        <title>Comparative genomic analysis of the thermophilic biomass-degrading fungi Myceliophthora thermophila and Thielavia terrestris.</title>
        <authorList>
            <person name="Berka R.M."/>
            <person name="Grigoriev I.V."/>
            <person name="Otillar R."/>
            <person name="Salamov A."/>
            <person name="Grimwood J."/>
            <person name="Reid I."/>
            <person name="Ishmael N."/>
            <person name="John T."/>
            <person name="Darmond C."/>
            <person name="Moisan M.-C."/>
            <person name="Henrissat B."/>
            <person name="Coutinho P.M."/>
            <person name="Lombard V."/>
            <person name="Natvig D.O."/>
            <person name="Lindquist E."/>
            <person name="Schmutz J."/>
            <person name="Lucas S."/>
            <person name="Harris P."/>
            <person name="Powlowski J."/>
            <person name="Bellemare A."/>
            <person name="Taylor D."/>
            <person name="Butler G."/>
            <person name="de Vries R.P."/>
            <person name="Allijn I.E."/>
            <person name="van den Brink J."/>
            <person name="Ushinsky S."/>
            <person name="Storms R."/>
            <person name="Powell A.J."/>
            <person name="Paulsen I.T."/>
            <person name="Elbourne L.D.H."/>
            <person name="Baker S.E."/>
            <person name="Magnuson J."/>
            <person name="LaBoissiere S."/>
            <person name="Clutterbuck A.J."/>
            <person name="Martinez D."/>
            <person name="Wogulis M."/>
            <person name="de Leon A.L."/>
            <person name="Rey M.W."/>
            <person name="Tsang A."/>
        </authorList>
    </citation>
    <scope>NUCLEOTIDE SEQUENCE [LARGE SCALE GENOMIC DNA]</scope>
    <source>
        <strain evidence="3">ATCC 42464 / BCRC 31852 / DSM 1799</strain>
    </source>
</reference>
<sequence length="208" mass="22952">MAGRKEREKYKSYTEEAWLGSGSGANRALAACLPDELRTSNERSTDLWGVPRTLLGFLILFSFSSYLYSESILDSVSASSSSINDIKSVPKSIFRDIVVLDSTKEYYTIVTELLEVGIPFAISALLLGFNALGIVTLALVVIIFQSVRGILNIKYGGFLYPSFGLKLFRECLLFFGDLKKHLARLKGTNVLRGVRFSLSLNISSSSSH</sequence>
<evidence type="ECO:0000256" key="1">
    <source>
        <dbReference type="SAM" id="Phobius"/>
    </source>
</evidence>
<accession>G2QFW9</accession>